<evidence type="ECO:0000256" key="1">
    <source>
        <dbReference type="SAM" id="SignalP"/>
    </source>
</evidence>
<dbReference type="Proteomes" id="UP000182100">
    <property type="component" value="Unassembled WGS sequence"/>
</dbReference>
<dbReference type="AlphaFoldDB" id="A0A1G6QDP2"/>
<evidence type="ECO:0000313" key="3">
    <source>
        <dbReference type="Proteomes" id="UP000182100"/>
    </source>
</evidence>
<dbReference type="RefSeq" id="WP_139058349.1">
    <property type="nucleotide sequence ID" value="NZ_FMZK01000004.1"/>
</dbReference>
<feature type="chain" id="PRO_5010281433" description="Neocarzinostatin family protein" evidence="1">
    <location>
        <begin position="29"/>
        <end position="530"/>
    </location>
</feature>
<keyword evidence="3" id="KW-1185">Reference proteome</keyword>
<organism evidence="2 3">
    <name type="scientific">Streptomyces prasinopilosus</name>
    <dbReference type="NCBI Taxonomy" id="67344"/>
    <lineage>
        <taxon>Bacteria</taxon>
        <taxon>Bacillati</taxon>
        <taxon>Actinomycetota</taxon>
        <taxon>Actinomycetes</taxon>
        <taxon>Kitasatosporales</taxon>
        <taxon>Streptomycetaceae</taxon>
        <taxon>Streptomyces</taxon>
    </lineage>
</organism>
<sequence>MKKITAAVGTTALTVFASTLIAAPAAQAADVTLTSRTSTQEKDGRIHAVYESYDDHVRPEDVSIRIRKKGSDRVLDTVRIADRCAPESDCWDMKFLSEPVTLPEMGVYTTDVVVGEGRPDELVDRDNGELDYGLAPRLTVTSDRQWISYDNHLITVSGTLVAEDPNTREVKPFAGAGLYHRTSAPYGGDGWLRTDDEGRFTDTLHFSGEDTDVQHHYSFGAERETITLPFRKQELKLKVDAPLGVVNAPYGSEVPVRGKLIRVADDGTEKPMAGYGLTIGGKGVLPTRKDGSFSARYTVKQGGTVRIEPGEWGWFHPTAHSLEVAEPPRTSTFTSLKAGVDKYRKVTFTGRLGVSKGSYPAGASAVVAIEHSTDGKTWSSAGTFTAKYGATFTESPAEKGSTGSHWRLRHTGASLNSASFKLGRKYTELVDDDMTPEGVRKGRTLTARGSLVQKSGSSWKAFPGQTVRVYFKASTKGATWKKLGTAKTLSNGTFSKKFTARQDGTWQIRYVDTPSTHYADHGREDYIDVR</sequence>
<proteinExistence type="predicted"/>
<name>A0A1G6QDP2_9ACTN</name>
<accession>A0A1G6QDP2</accession>
<dbReference type="STRING" id="67344.SAMN05216505_10485"/>
<evidence type="ECO:0008006" key="4">
    <source>
        <dbReference type="Google" id="ProtNLM"/>
    </source>
</evidence>
<dbReference type="EMBL" id="FMZK01000004">
    <property type="protein sequence ID" value="SDC90423.1"/>
    <property type="molecule type" value="Genomic_DNA"/>
</dbReference>
<gene>
    <name evidence="2" type="ORF">SAMN05216505_10485</name>
</gene>
<feature type="signal peptide" evidence="1">
    <location>
        <begin position="1"/>
        <end position="28"/>
    </location>
</feature>
<keyword evidence="1" id="KW-0732">Signal</keyword>
<reference evidence="3" key="1">
    <citation type="submission" date="2016-10" db="EMBL/GenBank/DDBJ databases">
        <authorList>
            <person name="Varghese N."/>
            <person name="Submissions S."/>
        </authorList>
    </citation>
    <scope>NUCLEOTIDE SEQUENCE [LARGE SCALE GENOMIC DNA]</scope>
    <source>
        <strain evidence="3">CGMCC 4.3504</strain>
    </source>
</reference>
<evidence type="ECO:0000313" key="2">
    <source>
        <dbReference type="EMBL" id="SDC90423.1"/>
    </source>
</evidence>
<protein>
    <recommendedName>
        <fullName evidence="4">Neocarzinostatin family protein</fullName>
    </recommendedName>
</protein>